<dbReference type="PANTHER" id="PTHR43420">
    <property type="entry name" value="ACETYLTRANSFERASE"/>
    <property type="match status" value="1"/>
</dbReference>
<dbReference type="GO" id="GO:0005737">
    <property type="term" value="C:cytoplasm"/>
    <property type="evidence" value="ECO:0007669"/>
    <property type="project" value="UniProtKB-SubCell"/>
</dbReference>
<dbReference type="OrthoDB" id="9797806at2"/>
<organism evidence="7 8">
    <name type="scientific">Acetobacterium wieringae</name>
    <dbReference type="NCBI Taxonomy" id="52694"/>
    <lineage>
        <taxon>Bacteria</taxon>
        <taxon>Bacillati</taxon>
        <taxon>Bacillota</taxon>
        <taxon>Clostridia</taxon>
        <taxon>Eubacteriales</taxon>
        <taxon>Eubacteriaceae</taxon>
        <taxon>Acetobacterium</taxon>
    </lineage>
</organism>
<dbReference type="AlphaFoldDB" id="A0A1F2PFN7"/>
<comment type="subcellular location">
    <subcellularLocation>
        <location evidence="5">Cytoplasm</location>
    </subcellularLocation>
</comment>
<accession>A0A1F2PFN7</accession>
<evidence type="ECO:0000256" key="4">
    <source>
        <dbReference type="ARBA" id="ARBA00023315"/>
    </source>
</evidence>
<reference evidence="7 8" key="1">
    <citation type="submission" date="2015-09" db="EMBL/GenBank/DDBJ databases">
        <title>Genome sequence of Acetobacterium wieringae DSM 1911.</title>
        <authorList>
            <person name="Poehlein A."/>
            <person name="Bengelsdorf F.R."/>
            <person name="Schiel-Bengelsdorf B."/>
            <person name="Duerre P."/>
            <person name="Daniel R."/>
        </authorList>
    </citation>
    <scope>NUCLEOTIDE SEQUENCE [LARGE SCALE GENOMIC DNA]</scope>
    <source>
        <strain evidence="7 8">DSM 1911</strain>
    </source>
</reference>
<dbReference type="Gene3D" id="3.40.630.30">
    <property type="match status" value="1"/>
</dbReference>
<dbReference type="InterPro" id="IPR006464">
    <property type="entry name" value="AcTrfase_RimI/Ard1"/>
</dbReference>
<dbReference type="PROSITE" id="PS51186">
    <property type="entry name" value="GNAT"/>
    <property type="match status" value="1"/>
</dbReference>
<evidence type="ECO:0000256" key="1">
    <source>
        <dbReference type="ARBA" id="ARBA00005395"/>
    </source>
</evidence>
<evidence type="ECO:0000256" key="3">
    <source>
        <dbReference type="ARBA" id="ARBA00022679"/>
    </source>
</evidence>
<evidence type="ECO:0000256" key="5">
    <source>
        <dbReference type="RuleBase" id="RU363094"/>
    </source>
</evidence>
<evidence type="ECO:0000259" key="6">
    <source>
        <dbReference type="PROSITE" id="PS51186"/>
    </source>
</evidence>
<evidence type="ECO:0000256" key="2">
    <source>
        <dbReference type="ARBA" id="ARBA00022490"/>
    </source>
</evidence>
<keyword evidence="4" id="KW-0012">Acyltransferase</keyword>
<name>A0A1F2PFN7_9FIRM</name>
<gene>
    <name evidence="7" type="ORF">ACWI_28100</name>
</gene>
<dbReference type="STRING" id="52694.ACWI_28100"/>
<dbReference type="SUPFAM" id="SSF55729">
    <property type="entry name" value="Acyl-CoA N-acyltransferases (Nat)"/>
    <property type="match status" value="1"/>
</dbReference>
<keyword evidence="2 5" id="KW-0963">Cytoplasm</keyword>
<dbReference type="EC" id="2.3.1.266" evidence="5"/>
<dbReference type="NCBIfam" id="TIGR01575">
    <property type="entry name" value="rimI"/>
    <property type="match status" value="1"/>
</dbReference>
<comment type="caution">
    <text evidence="7">The sequence shown here is derived from an EMBL/GenBank/DDBJ whole genome shotgun (WGS) entry which is preliminary data.</text>
</comment>
<dbReference type="InterPro" id="IPR000182">
    <property type="entry name" value="GNAT_dom"/>
</dbReference>
<proteinExistence type="inferred from homology"/>
<evidence type="ECO:0000313" key="7">
    <source>
        <dbReference type="EMBL" id="OFV69672.1"/>
    </source>
</evidence>
<dbReference type="InterPro" id="IPR050680">
    <property type="entry name" value="YpeA/RimI_acetyltransf"/>
</dbReference>
<comment type="catalytic activity">
    <reaction evidence="5">
        <text>N-terminal L-alanyl-[ribosomal protein bS18] + acetyl-CoA = N-terminal N(alpha)-acetyl-L-alanyl-[ribosomal protein bS18] + CoA + H(+)</text>
        <dbReference type="Rhea" id="RHEA:43756"/>
        <dbReference type="Rhea" id="RHEA-COMP:10676"/>
        <dbReference type="Rhea" id="RHEA-COMP:10677"/>
        <dbReference type="ChEBI" id="CHEBI:15378"/>
        <dbReference type="ChEBI" id="CHEBI:57287"/>
        <dbReference type="ChEBI" id="CHEBI:57288"/>
        <dbReference type="ChEBI" id="CHEBI:64718"/>
        <dbReference type="ChEBI" id="CHEBI:83683"/>
        <dbReference type="EC" id="2.3.1.266"/>
    </reaction>
</comment>
<dbReference type="Pfam" id="PF00583">
    <property type="entry name" value="Acetyltransf_1"/>
    <property type="match status" value="1"/>
</dbReference>
<dbReference type="GO" id="GO:0008999">
    <property type="term" value="F:protein-N-terminal-alanine acetyltransferase activity"/>
    <property type="evidence" value="ECO:0007669"/>
    <property type="project" value="UniProtKB-EC"/>
</dbReference>
<dbReference type="EMBL" id="LKEU01000037">
    <property type="protein sequence ID" value="OFV69672.1"/>
    <property type="molecule type" value="Genomic_DNA"/>
</dbReference>
<dbReference type="CDD" id="cd04301">
    <property type="entry name" value="NAT_SF"/>
    <property type="match status" value="1"/>
</dbReference>
<dbReference type="RefSeq" id="WP_070372075.1">
    <property type="nucleotide sequence ID" value="NZ_JBCFAW010000001.1"/>
</dbReference>
<keyword evidence="3 7" id="KW-0808">Transferase</keyword>
<protein>
    <recommendedName>
        <fullName evidence="5">[Ribosomal protein bS18]-alanine N-acetyltransferase</fullName>
        <ecNumber evidence="5">2.3.1.266</ecNumber>
    </recommendedName>
</protein>
<dbReference type="Proteomes" id="UP000176244">
    <property type="component" value="Unassembled WGS sequence"/>
</dbReference>
<dbReference type="InterPro" id="IPR016181">
    <property type="entry name" value="Acyl_CoA_acyltransferase"/>
</dbReference>
<feature type="domain" description="N-acetyltransferase" evidence="6">
    <location>
        <begin position="3"/>
        <end position="146"/>
    </location>
</feature>
<sequence>MMIHYRLMESRDVPGVFKVDQACFSHNWTEDSYKAETNNILSNYIVAELDGEIIGFGGFWQVIDEAHITNIAVLAAYRQTGVGQNIINAMLALALEQGCVAMTLEVRADNQPAINFYLKNQFTRQGRRKDYYGTGMDGIIMWRYKLE</sequence>
<comment type="function">
    <text evidence="5">Acetylates the N-terminal alanine of ribosomal protein bS18.</text>
</comment>
<evidence type="ECO:0000313" key="8">
    <source>
        <dbReference type="Proteomes" id="UP000176244"/>
    </source>
</evidence>
<comment type="similarity">
    <text evidence="1 5">Belongs to the acetyltransferase family. RimI subfamily.</text>
</comment>
<dbReference type="PANTHER" id="PTHR43420:SF44">
    <property type="entry name" value="ACETYLTRANSFERASE YPEA"/>
    <property type="match status" value="1"/>
</dbReference>